<dbReference type="SMART" id="SM00475">
    <property type="entry name" value="53EXOc"/>
    <property type="match status" value="1"/>
</dbReference>
<evidence type="ECO:0000256" key="11">
    <source>
        <dbReference type="ARBA" id="ARBA00022839"/>
    </source>
</evidence>
<dbReference type="EC" id="2.7.7.7" evidence="3 16"/>
<keyword evidence="14 17" id="KW-0234">DNA repair</keyword>
<dbReference type="InterPro" id="IPR019760">
    <property type="entry name" value="DNA-dir_DNA_pol_A_CS"/>
</dbReference>
<dbReference type="Gene3D" id="1.20.1060.10">
    <property type="entry name" value="Taq DNA Polymerase, Chain T, domain 4"/>
    <property type="match status" value="1"/>
</dbReference>
<dbReference type="InterPro" id="IPR018320">
    <property type="entry name" value="DNA_polymerase_1"/>
</dbReference>
<dbReference type="InterPro" id="IPR043502">
    <property type="entry name" value="DNA/RNA_pol_sf"/>
</dbReference>
<evidence type="ECO:0000256" key="8">
    <source>
        <dbReference type="ARBA" id="ARBA00022722"/>
    </source>
</evidence>
<proteinExistence type="inferred from homology"/>
<protein>
    <recommendedName>
        <fullName evidence="4 16">DNA polymerase I</fullName>
        <ecNumber evidence="3 16">2.7.7.7</ecNumber>
    </recommendedName>
</protein>
<evidence type="ECO:0000256" key="17">
    <source>
        <dbReference type="RuleBase" id="RU004460"/>
    </source>
</evidence>
<dbReference type="EMBL" id="MTSD02000013">
    <property type="protein sequence ID" value="OOV85868.1"/>
    <property type="molecule type" value="Genomic_DNA"/>
</dbReference>
<dbReference type="GO" id="GO:0008408">
    <property type="term" value="F:3'-5' exonuclease activity"/>
    <property type="evidence" value="ECO:0007669"/>
    <property type="project" value="UniProtKB-UniRule"/>
</dbReference>
<keyword evidence="10 17" id="KW-0378">Hydrolase</keyword>
<reference evidence="21" key="1">
    <citation type="submission" date="2017-02" db="EMBL/GenBank/DDBJ databases">
        <title>Draft Genome Sequence of the Salt Water Bacterium Oceanospirillum linum ATCC 11336.</title>
        <authorList>
            <person name="Trachtenberg A.M."/>
            <person name="Carney J.G."/>
            <person name="Linnane J.D."/>
            <person name="Rheaume B.A."/>
            <person name="Pitts N.L."/>
            <person name="Mykles D.L."/>
            <person name="Maclea K.S."/>
        </authorList>
    </citation>
    <scope>NUCLEOTIDE SEQUENCE [LARGE SCALE GENOMIC DNA]</scope>
    <source>
        <strain evidence="21">ATCC 11336</strain>
    </source>
</reference>
<evidence type="ECO:0000256" key="2">
    <source>
        <dbReference type="ARBA" id="ARBA00011541"/>
    </source>
</evidence>
<keyword evidence="9 17" id="KW-0227">DNA damage</keyword>
<evidence type="ECO:0000313" key="21">
    <source>
        <dbReference type="EMBL" id="OOV85868.1"/>
    </source>
</evidence>
<keyword evidence="12 17" id="KW-0239">DNA-directed DNA polymerase</keyword>
<evidence type="ECO:0000259" key="18">
    <source>
        <dbReference type="SMART" id="SM00474"/>
    </source>
</evidence>
<comment type="subunit">
    <text evidence="2">Single-chain monomer with multiple functions.</text>
</comment>
<evidence type="ECO:0000259" key="19">
    <source>
        <dbReference type="SMART" id="SM00475"/>
    </source>
</evidence>
<dbReference type="PANTHER" id="PTHR10133:SF27">
    <property type="entry name" value="DNA POLYMERASE NU"/>
    <property type="match status" value="1"/>
</dbReference>
<comment type="similarity">
    <text evidence="1 17">Belongs to the DNA polymerase type-A family.</text>
</comment>
<dbReference type="Gene3D" id="1.10.150.20">
    <property type="entry name" value="5' to 3' exonuclease, C-terminal subdomain"/>
    <property type="match status" value="2"/>
</dbReference>
<keyword evidence="7 17" id="KW-0235">DNA replication</keyword>
<dbReference type="Pfam" id="PF02739">
    <property type="entry name" value="5_3_exonuc_N"/>
    <property type="match status" value="1"/>
</dbReference>
<dbReference type="Pfam" id="PF01367">
    <property type="entry name" value="5_3_exonuc"/>
    <property type="match status" value="1"/>
</dbReference>
<dbReference type="GO" id="GO:0006261">
    <property type="term" value="P:DNA-templated DNA replication"/>
    <property type="evidence" value="ECO:0007669"/>
    <property type="project" value="UniProtKB-UniRule"/>
</dbReference>
<evidence type="ECO:0000256" key="3">
    <source>
        <dbReference type="ARBA" id="ARBA00012417"/>
    </source>
</evidence>
<evidence type="ECO:0000256" key="10">
    <source>
        <dbReference type="ARBA" id="ARBA00022801"/>
    </source>
</evidence>
<organism evidence="21 22">
    <name type="scientific">Oceanospirillum linum</name>
    <dbReference type="NCBI Taxonomy" id="966"/>
    <lineage>
        <taxon>Bacteria</taxon>
        <taxon>Pseudomonadati</taxon>
        <taxon>Pseudomonadota</taxon>
        <taxon>Gammaproteobacteria</taxon>
        <taxon>Oceanospirillales</taxon>
        <taxon>Oceanospirillaceae</taxon>
        <taxon>Oceanospirillum</taxon>
    </lineage>
</organism>
<keyword evidence="5 17" id="KW-0808">Transferase</keyword>
<dbReference type="Proteomes" id="UP000190064">
    <property type="component" value="Unassembled WGS sequence"/>
</dbReference>
<dbReference type="CDD" id="cd09898">
    <property type="entry name" value="H3TH_53EXO"/>
    <property type="match status" value="1"/>
</dbReference>
<dbReference type="InterPro" id="IPR012337">
    <property type="entry name" value="RNaseH-like_sf"/>
</dbReference>
<dbReference type="InterPro" id="IPR002421">
    <property type="entry name" value="5-3_exonuclease"/>
</dbReference>
<evidence type="ECO:0000256" key="16">
    <source>
        <dbReference type="NCBIfam" id="TIGR00593"/>
    </source>
</evidence>
<dbReference type="CDD" id="cd09859">
    <property type="entry name" value="PIN_53EXO"/>
    <property type="match status" value="1"/>
</dbReference>
<keyword evidence="8" id="KW-0540">Nuclease</keyword>
<evidence type="ECO:0000313" key="22">
    <source>
        <dbReference type="Proteomes" id="UP000190064"/>
    </source>
</evidence>
<dbReference type="InterPro" id="IPR008918">
    <property type="entry name" value="HhH2"/>
</dbReference>
<dbReference type="SMART" id="SM00279">
    <property type="entry name" value="HhH2"/>
    <property type="match status" value="1"/>
</dbReference>
<dbReference type="SMART" id="SM00482">
    <property type="entry name" value="POLAc"/>
    <property type="match status" value="1"/>
</dbReference>
<dbReference type="InterPro" id="IPR029060">
    <property type="entry name" value="PIN-like_dom_sf"/>
</dbReference>
<dbReference type="Pfam" id="PF00476">
    <property type="entry name" value="DNA_pol_A"/>
    <property type="match status" value="2"/>
</dbReference>
<dbReference type="InterPro" id="IPR002562">
    <property type="entry name" value="3'-5'_exonuclease_dom"/>
</dbReference>
<dbReference type="InterPro" id="IPR036279">
    <property type="entry name" value="5-3_exonuclease_C_sf"/>
</dbReference>
<dbReference type="SUPFAM" id="SSF56672">
    <property type="entry name" value="DNA/RNA polymerases"/>
    <property type="match status" value="2"/>
</dbReference>
<dbReference type="NCBIfam" id="TIGR00593">
    <property type="entry name" value="pola"/>
    <property type="match status" value="1"/>
</dbReference>
<evidence type="ECO:0000259" key="20">
    <source>
        <dbReference type="SMART" id="SM00482"/>
    </source>
</evidence>
<dbReference type="Gene3D" id="3.40.50.1010">
    <property type="entry name" value="5'-nuclease"/>
    <property type="match status" value="1"/>
</dbReference>
<dbReference type="SUPFAM" id="SSF53098">
    <property type="entry name" value="Ribonuclease H-like"/>
    <property type="match status" value="2"/>
</dbReference>
<dbReference type="FunFam" id="3.40.50.1010:FF:000001">
    <property type="entry name" value="DNA polymerase I"/>
    <property type="match status" value="1"/>
</dbReference>
<sequence length="1030" mass="113580">MNDTTELPLVLVDGSSYLYRAFHALPPLMTSKGQPSGAIKGVINMLKSLLKQYPQAPVVVVFDAKGKTFRDDMYAEYKAQRPPMPDELRSQIEPLHKAIRAMGMPLLCVTGVEADDVIGTLAQQGEAAGRSVIVSTGDKDMAQLVTEKVTLVNTMTDTVMDIQGVHDKFGIGPELIIDFLALMGDKVDNIPGVPGVGEKTALGLLQGIGGLDAIYADLDKIPELSFRGAKTLPKKMAENKEMAYLSYELATIKCDVPLDVGIEDLVMAPQDTDTLKELYAELEFKTWLNALNRAESTSPKVFNDEATAAEVEQAAKEEEPAIAGEYETVLTEEAFNQWLGQLKAADQFAFDTETTSLDYMQAQIVGVSFAVEAGKAAYVPVAHDYMGAPKQLDRDWVLNQLKPLLEDPNKGKIGQHLKYDINVLANYGIELQGVASDTMLASYVLNSTATRHDMDSLSSKYLGHTTISFKEVAANDGEAAAEQFDLLGDSDAQPSSELLVLEKKIYALAGEKFDIGSQKELADILYVKHAIPVKDKTKSGGSTSLNALKRLARDHELARLVFDYKTLEKSNKDQAGLGKALLPFNKIKLEKAAPYAAEDADITLRLHNKLLPQVQAEGRLGDLLADVELPLVPVLSRIERNGTKIDSDKLKEQSRQITARLRELESEAYELAGREFNLGSPKQLGEILYEEMQLPVKKKTPSGKPSTSEEALQELALDYPLPKLIMEHRGLNKLMSTYTDKLPQMVSTRTGRLHTSYHQAVTATGRLSSSDPNLQNIPIRTEEGRRIRQAFVPEAGNVIVAADYSQIELRIMAHLSGDKGLLEAFKNNQDVHKATAAEVFGCTPDQVTTDQRRSAKAINFGLIYGMSAFGLARQLHIERGQAQIYIERYFDRYPGVARYMDSIRESAKEKGYVETLLGRRLYLPEINAQNGAMRKAAERTAINAPMQGTAADIIKKAMINVHNWLADETDPAVQHVKMIMQVHDELVFEVPKDQLEAFKAGLLPLMEHAVELDVPLLVEADSGENWDQAH</sequence>
<evidence type="ECO:0000256" key="1">
    <source>
        <dbReference type="ARBA" id="ARBA00007705"/>
    </source>
</evidence>
<gene>
    <name evidence="17" type="primary">polA</name>
    <name evidence="21" type="ORF">BTA35_0216350</name>
</gene>
<feature type="domain" description="3'-5' exonuclease" evidence="18">
    <location>
        <begin position="326"/>
        <end position="530"/>
    </location>
</feature>
<keyword evidence="11 17" id="KW-0269">Exonuclease</keyword>
<dbReference type="GO" id="GO:0006302">
    <property type="term" value="P:double-strand break repair"/>
    <property type="evidence" value="ECO:0007669"/>
    <property type="project" value="TreeGrafter"/>
</dbReference>
<evidence type="ECO:0000256" key="7">
    <source>
        <dbReference type="ARBA" id="ARBA00022705"/>
    </source>
</evidence>
<dbReference type="PANTHER" id="PTHR10133">
    <property type="entry name" value="DNA POLYMERASE I"/>
    <property type="match status" value="1"/>
</dbReference>
<keyword evidence="22" id="KW-1185">Reference proteome</keyword>
<dbReference type="GO" id="GO:0003677">
    <property type="term" value="F:DNA binding"/>
    <property type="evidence" value="ECO:0007669"/>
    <property type="project" value="UniProtKB-UniRule"/>
</dbReference>
<dbReference type="PRINTS" id="PR00868">
    <property type="entry name" value="DNAPOLI"/>
</dbReference>
<dbReference type="AlphaFoldDB" id="A0A1T1H7N9"/>
<evidence type="ECO:0000256" key="9">
    <source>
        <dbReference type="ARBA" id="ARBA00022763"/>
    </source>
</evidence>
<dbReference type="InterPro" id="IPR020046">
    <property type="entry name" value="5-3_exonucl_a-hlix_arch_N"/>
</dbReference>
<dbReference type="CDD" id="cd06139">
    <property type="entry name" value="DNA_polA_I_Ecoli_like_exo"/>
    <property type="match status" value="1"/>
</dbReference>
<evidence type="ECO:0000256" key="14">
    <source>
        <dbReference type="ARBA" id="ARBA00023204"/>
    </source>
</evidence>
<evidence type="ECO:0000256" key="5">
    <source>
        <dbReference type="ARBA" id="ARBA00022679"/>
    </source>
</evidence>
<accession>A0A1T1H7N9</accession>
<evidence type="ECO:0000256" key="4">
    <source>
        <dbReference type="ARBA" id="ARBA00020311"/>
    </source>
</evidence>
<feature type="domain" description="5'-3' exonuclease" evidence="19">
    <location>
        <begin position="7"/>
        <end position="268"/>
    </location>
</feature>
<dbReference type="SUPFAM" id="SSF88723">
    <property type="entry name" value="PIN domain-like"/>
    <property type="match status" value="1"/>
</dbReference>
<dbReference type="Pfam" id="PF01612">
    <property type="entry name" value="DNA_pol_A_exo1"/>
    <property type="match status" value="1"/>
</dbReference>
<dbReference type="SUPFAM" id="SSF47807">
    <property type="entry name" value="5' to 3' exonuclease, C-terminal subdomain"/>
    <property type="match status" value="1"/>
</dbReference>
<dbReference type="InterPro" id="IPR020045">
    <property type="entry name" value="DNA_polI_H3TH"/>
</dbReference>
<feature type="domain" description="DNA-directed DNA polymerase family A palm" evidence="20">
    <location>
        <begin position="784"/>
        <end position="994"/>
    </location>
</feature>
<dbReference type="GO" id="GO:0003887">
    <property type="term" value="F:DNA-directed DNA polymerase activity"/>
    <property type="evidence" value="ECO:0007669"/>
    <property type="project" value="UniProtKB-UniRule"/>
</dbReference>
<dbReference type="FunFam" id="1.10.150.20:FF:000002">
    <property type="entry name" value="DNA polymerase I"/>
    <property type="match status" value="1"/>
</dbReference>
<dbReference type="Gene3D" id="3.30.420.10">
    <property type="entry name" value="Ribonuclease H-like superfamily/Ribonuclease H"/>
    <property type="match status" value="2"/>
</dbReference>
<dbReference type="FunFam" id="1.20.1060.10:FF:000001">
    <property type="entry name" value="DNA polymerase I"/>
    <property type="match status" value="1"/>
</dbReference>
<comment type="catalytic activity">
    <reaction evidence="15 17">
        <text>DNA(n) + a 2'-deoxyribonucleoside 5'-triphosphate = DNA(n+1) + diphosphate</text>
        <dbReference type="Rhea" id="RHEA:22508"/>
        <dbReference type="Rhea" id="RHEA-COMP:17339"/>
        <dbReference type="Rhea" id="RHEA-COMP:17340"/>
        <dbReference type="ChEBI" id="CHEBI:33019"/>
        <dbReference type="ChEBI" id="CHEBI:61560"/>
        <dbReference type="ChEBI" id="CHEBI:173112"/>
        <dbReference type="EC" id="2.7.7.7"/>
    </reaction>
</comment>
<evidence type="ECO:0000256" key="15">
    <source>
        <dbReference type="ARBA" id="ARBA00049244"/>
    </source>
</evidence>
<dbReference type="InterPro" id="IPR036397">
    <property type="entry name" value="RNaseH_sf"/>
</dbReference>
<evidence type="ECO:0000256" key="12">
    <source>
        <dbReference type="ARBA" id="ARBA00022932"/>
    </source>
</evidence>
<dbReference type="CDD" id="cd08637">
    <property type="entry name" value="DNA_pol_A_pol_I_C"/>
    <property type="match status" value="1"/>
</dbReference>
<keyword evidence="6 17" id="KW-0548">Nucleotidyltransferase</keyword>
<dbReference type="InterPro" id="IPR002298">
    <property type="entry name" value="DNA_polymerase_A"/>
</dbReference>
<dbReference type="InterPro" id="IPR001098">
    <property type="entry name" value="DNA-dir_DNA_pol_A_palm_dom"/>
</dbReference>
<dbReference type="RefSeq" id="WP_078320887.1">
    <property type="nucleotide sequence ID" value="NZ_FXTS01000015.1"/>
</dbReference>
<evidence type="ECO:0000256" key="6">
    <source>
        <dbReference type="ARBA" id="ARBA00022695"/>
    </source>
</evidence>
<dbReference type="FunFam" id="1.10.150.20:FF:000003">
    <property type="entry name" value="DNA polymerase I"/>
    <property type="match status" value="1"/>
</dbReference>
<comment type="caution">
    <text evidence="21">The sequence shown here is derived from an EMBL/GenBank/DDBJ whole genome shotgun (WGS) entry which is preliminary data.</text>
</comment>
<dbReference type="Gene3D" id="3.30.70.370">
    <property type="match status" value="1"/>
</dbReference>
<comment type="function">
    <text evidence="17">In addition to polymerase activity, this DNA polymerase exhibits 3'-5' and 5'-3' exonuclease activity.</text>
</comment>
<name>A0A1T1H7N9_OCELI</name>
<dbReference type="GO" id="GO:0008409">
    <property type="term" value="F:5'-3' exonuclease activity"/>
    <property type="evidence" value="ECO:0007669"/>
    <property type="project" value="UniProtKB-UniRule"/>
</dbReference>
<dbReference type="SMART" id="SM00474">
    <property type="entry name" value="35EXOc"/>
    <property type="match status" value="1"/>
</dbReference>
<dbReference type="STRING" id="966.BTA35_0216350"/>
<dbReference type="PROSITE" id="PS00447">
    <property type="entry name" value="DNA_POLYMERASE_A"/>
    <property type="match status" value="1"/>
</dbReference>
<keyword evidence="13 17" id="KW-0238">DNA-binding</keyword>
<evidence type="ECO:0000256" key="13">
    <source>
        <dbReference type="ARBA" id="ARBA00023125"/>
    </source>
</evidence>